<dbReference type="PANTHER" id="PTHR43644">
    <property type="entry name" value="NA(+)-TRANSLOCATING NADH-QUINONE REDUCTASE SUBUNIT"/>
    <property type="match status" value="1"/>
</dbReference>
<evidence type="ECO:0000256" key="2">
    <source>
        <dbReference type="ARBA" id="ARBA00022827"/>
    </source>
</evidence>
<protein>
    <submittedName>
        <fullName evidence="3">Uncharacterized protein</fullName>
    </submittedName>
</protein>
<dbReference type="KEGG" id="hsr:HSBAA_37550"/>
<evidence type="ECO:0000313" key="4">
    <source>
        <dbReference type="Proteomes" id="UP000320231"/>
    </source>
</evidence>
<accession>A0A455UDN4</accession>
<keyword evidence="1" id="KW-0285">Flavoprotein</keyword>
<dbReference type="EMBL" id="AP019514">
    <property type="protein sequence ID" value="BBI62449.1"/>
    <property type="molecule type" value="Genomic_DNA"/>
</dbReference>
<dbReference type="Proteomes" id="UP000320231">
    <property type="component" value="Chromosome"/>
</dbReference>
<dbReference type="PANTHER" id="PTHR43644:SF1">
    <property type="entry name" value="NAD(P)H-FLAVIN REDUCTASE"/>
    <property type="match status" value="1"/>
</dbReference>
<proteinExistence type="predicted"/>
<keyword evidence="2" id="KW-0274">FAD</keyword>
<reference evidence="3 4" key="1">
    <citation type="journal article" date="2019" name="Microbiol. Resour. Announc.">
        <title>Complete Genome Sequence of Halomonas sulfidaeris Strain Esulfide1 Isolated from a Metal Sulfide Rock at a Depth of 2,200 Meters, Obtained Using Nanopore Sequencing.</title>
        <authorList>
            <person name="Saito M."/>
            <person name="Nishigata A."/>
            <person name="Galipon J."/>
            <person name="Arakawa K."/>
        </authorList>
    </citation>
    <scope>NUCLEOTIDE SEQUENCE [LARGE SCALE GENOMIC DNA]</scope>
    <source>
        <strain evidence="3 4">ATCC BAA-803</strain>
    </source>
</reference>
<organism evidence="3 4">
    <name type="scientific">Vreelandella sulfidaeris</name>
    <dbReference type="NCBI Taxonomy" id="115553"/>
    <lineage>
        <taxon>Bacteria</taxon>
        <taxon>Pseudomonadati</taxon>
        <taxon>Pseudomonadota</taxon>
        <taxon>Gammaproteobacteria</taxon>
        <taxon>Oceanospirillales</taxon>
        <taxon>Halomonadaceae</taxon>
        <taxon>Vreelandella</taxon>
    </lineage>
</organism>
<evidence type="ECO:0000313" key="3">
    <source>
        <dbReference type="EMBL" id="BBI62449.1"/>
    </source>
</evidence>
<gene>
    <name evidence="3" type="ORF">HSBAA_37550</name>
</gene>
<sequence>MSGTWRFLIPQPEDNWEGPTGFIHNVLYENYLKDHPAPEDCEYYMWAAYDERLSYQAVA</sequence>
<name>A0A455UDN4_9GAMM</name>
<evidence type="ECO:0000256" key="1">
    <source>
        <dbReference type="ARBA" id="ARBA00022630"/>
    </source>
</evidence>
<dbReference type="AlphaFoldDB" id="A0A455UDN4"/>